<accession>A0ABN8PJS9</accession>
<evidence type="ECO:0000256" key="5">
    <source>
        <dbReference type="ARBA" id="ARBA00022705"/>
    </source>
</evidence>
<dbReference type="InterPro" id="IPR023211">
    <property type="entry name" value="DNA_pol_palm_dom_sf"/>
</dbReference>
<dbReference type="Gene3D" id="3.30.420.10">
    <property type="entry name" value="Ribonuclease H-like superfamily/Ribonuclease H"/>
    <property type="match status" value="1"/>
</dbReference>
<protein>
    <recommendedName>
        <fullName evidence="2">DNA-directed DNA polymerase</fullName>
        <ecNumber evidence="2">2.7.7.7</ecNumber>
    </recommendedName>
</protein>
<evidence type="ECO:0000259" key="9">
    <source>
        <dbReference type="Pfam" id="PF03175"/>
    </source>
</evidence>
<dbReference type="PANTHER" id="PTHR33568">
    <property type="entry name" value="DNA POLYMERASE"/>
    <property type="match status" value="1"/>
</dbReference>
<feature type="domain" description="DNA-directed DNA polymerase family B mitochondria/virus" evidence="9">
    <location>
        <begin position="462"/>
        <end position="557"/>
    </location>
</feature>
<dbReference type="SUPFAM" id="SSF53098">
    <property type="entry name" value="Ribonuclease H-like"/>
    <property type="match status" value="1"/>
</dbReference>
<evidence type="ECO:0000313" key="11">
    <source>
        <dbReference type="Proteomes" id="UP001159427"/>
    </source>
</evidence>
<comment type="caution">
    <text evidence="10">The sequence shown here is derived from an EMBL/GenBank/DDBJ whole genome shotgun (WGS) entry which is preliminary data.</text>
</comment>
<feature type="non-terminal residue" evidence="10">
    <location>
        <position position="1"/>
    </location>
</feature>
<evidence type="ECO:0000256" key="1">
    <source>
        <dbReference type="ARBA" id="ARBA00005755"/>
    </source>
</evidence>
<keyword evidence="3" id="KW-0808">Transferase</keyword>
<dbReference type="InterPro" id="IPR004868">
    <property type="entry name" value="DNA-dir_DNA_pol_B_mt/vir"/>
</dbReference>
<organism evidence="10 11">
    <name type="scientific">Porites evermanni</name>
    <dbReference type="NCBI Taxonomy" id="104178"/>
    <lineage>
        <taxon>Eukaryota</taxon>
        <taxon>Metazoa</taxon>
        <taxon>Cnidaria</taxon>
        <taxon>Anthozoa</taxon>
        <taxon>Hexacorallia</taxon>
        <taxon>Scleractinia</taxon>
        <taxon>Fungiina</taxon>
        <taxon>Poritidae</taxon>
        <taxon>Porites</taxon>
    </lineage>
</organism>
<keyword evidence="6" id="KW-0239">DNA-directed DNA polymerase</keyword>
<dbReference type="SUPFAM" id="SSF56672">
    <property type="entry name" value="DNA/RNA polymerases"/>
    <property type="match status" value="1"/>
</dbReference>
<evidence type="ECO:0000256" key="8">
    <source>
        <dbReference type="ARBA" id="ARBA00049244"/>
    </source>
</evidence>
<sequence length="721" mass="83263">LKFIDSLCFLPMPLASFASTFNLSELKKGFFPHLFNTPDNQQYVGRIPDLEFYDPESMMPEKKEELVKWHSEQVRRNVTFHFHQEMVQYCKSDVALLKAGCQAFQREFESEAGFNPMEQAYTIAGACNLYWRKRHLTPDTIAVEPIRGWRGANTNQSLKALQWLYFLESQIPKQGASQDRIKHIRNGGEQTVRTSDKMYFVDGYDALTRTVYEFHGSGYKVIENWECQWDKQVQTNAFVQRFLSSFDLIAPLEPRDAFFGGRTGAVALHAVAGEGEEIRYVDITSLYPWVNKNATYPVGHPHIITQPIDQDINSYFGIALVDILPPSGLFHPVLPVRSNNKLTFPLCSSCVKEEQAKPMLQRTHYCTHTDAQRMLRGTWCTPEINKAIEKGYTLIKIHEVWNFPANQQQSGLFRNYVDTWLKSKQEASGWPSWCQTMEQKRNYIVNYQEREGIRLDISQIVKNPGRKATAKLMLNSFWGKFGERQNKATTVTVKEPSHLFNILSDTTKEISTLRLCTEDVLEAVYTSVQDNAPKGTKTNIFIAAFTTSYARLKLYESLDLLNHQVLYMDTDSIIYKWREGQPSIQIGDYLGQWKDELNSDIIKEFVSGGAKNYGYATREAKTECKVRGFTLNVRGSAVLNFKTMKDNILSELQIPQDSRRNINIMTPYYFQRDVEKKQIRVVPRVKQYGLVFDKRVINTNAYSYPYGYRRIGEEVNLLMEL</sequence>
<dbReference type="Gene3D" id="1.10.287.690">
    <property type="entry name" value="Helix hairpin bin"/>
    <property type="match status" value="1"/>
</dbReference>
<evidence type="ECO:0000256" key="7">
    <source>
        <dbReference type="ARBA" id="ARBA00023125"/>
    </source>
</evidence>
<name>A0ABN8PJS9_9CNID</name>
<dbReference type="InterPro" id="IPR036397">
    <property type="entry name" value="RNaseH_sf"/>
</dbReference>
<feature type="domain" description="DNA-directed DNA polymerase family B mitochondria/virus" evidence="9">
    <location>
        <begin position="3"/>
        <end position="135"/>
    </location>
</feature>
<evidence type="ECO:0000256" key="3">
    <source>
        <dbReference type="ARBA" id="ARBA00022679"/>
    </source>
</evidence>
<dbReference type="EMBL" id="CALNXI010000891">
    <property type="protein sequence ID" value="CAH3145407.1"/>
    <property type="molecule type" value="Genomic_DNA"/>
</dbReference>
<evidence type="ECO:0000313" key="10">
    <source>
        <dbReference type="EMBL" id="CAH3145407.1"/>
    </source>
</evidence>
<dbReference type="PANTHER" id="PTHR33568:SF3">
    <property type="entry name" value="DNA-DIRECTED DNA POLYMERASE"/>
    <property type="match status" value="1"/>
</dbReference>
<dbReference type="InterPro" id="IPR043502">
    <property type="entry name" value="DNA/RNA_pol_sf"/>
</dbReference>
<keyword evidence="11" id="KW-1185">Reference proteome</keyword>
<gene>
    <name evidence="10" type="ORF">PEVE_00043504</name>
</gene>
<feature type="domain" description="DNA-directed DNA polymerase family B mitochondria/virus" evidence="9">
    <location>
        <begin position="255"/>
        <end position="428"/>
    </location>
</feature>
<keyword evidence="7" id="KW-0238">DNA-binding</keyword>
<keyword evidence="5" id="KW-0235">DNA replication</keyword>
<dbReference type="Proteomes" id="UP001159427">
    <property type="component" value="Unassembled WGS sequence"/>
</dbReference>
<reference evidence="10 11" key="1">
    <citation type="submission" date="2022-05" db="EMBL/GenBank/DDBJ databases">
        <authorList>
            <consortium name="Genoscope - CEA"/>
            <person name="William W."/>
        </authorList>
    </citation>
    <scope>NUCLEOTIDE SEQUENCE [LARGE SCALE GENOMIC DNA]</scope>
</reference>
<evidence type="ECO:0000256" key="4">
    <source>
        <dbReference type="ARBA" id="ARBA00022695"/>
    </source>
</evidence>
<keyword evidence="4" id="KW-0548">Nucleotidyltransferase</keyword>
<comment type="similarity">
    <text evidence="1">Belongs to the DNA polymerase type-B family.</text>
</comment>
<comment type="catalytic activity">
    <reaction evidence="8">
        <text>DNA(n) + a 2'-deoxyribonucleoside 5'-triphosphate = DNA(n+1) + diphosphate</text>
        <dbReference type="Rhea" id="RHEA:22508"/>
        <dbReference type="Rhea" id="RHEA-COMP:17339"/>
        <dbReference type="Rhea" id="RHEA-COMP:17340"/>
        <dbReference type="ChEBI" id="CHEBI:33019"/>
        <dbReference type="ChEBI" id="CHEBI:61560"/>
        <dbReference type="ChEBI" id="CHEBI:173112"/>
        <dbReference type="EC" id="2.7.7.7"/>
    </reaction>
</comment>
<dbReference type="InterPro" id="IPR012337">
    <property type="entry name" value="RNaseH-like_sf"/>
</dbReference>
<evidence type="ECO:0000256" key="6">
    <source>
        <dbReference type="ARBA" id="ARBA00022932"/>
    </source>
</evidence>
<dbReference type="Pfam" id="PF03175">
    <property type="entry name" value="DNA_pol_B_2"/>
    <property type="match status" value="3"/>
</dbReference>
<dbReference type="EC" id="2.7.7.7" evidence="2"/>
<proteinExistence type="inferred from homology"/>
<dbReference type="Gene3D" id="3.90.1600.10">
    <property type="entry name" value="Palm domain of DNA polymerase"/>
    <property type="match status" value="1"/>
</dbReference>
<evidence type="ECO:0000256" key="2">
    <source>
        <dbReference type="ARBA" id="ARBA00012417"/>
    </source>
</evidence>